<evidence type="ECO:0000313" key="2">
    <source>
        <dbReference type="EMBL" id="KAK7284604.1"/>
    </source>
</evidence>
<organism evidence="2 3">
    <name type="scientific">Clitoria ternatea</name>
    <name type="common">Butterfly pea</name>
    <dbReference type="NCBI Taxonomy" id="43366"/>
    <lineage>
        <taxon>Eukaryota</taxon>
        <taxon>Viridiplantae</taxon>
        <taxon>Streptophyta</taxon>
        <taxon>Embryophyta</taxon>
        <taxon>Tracheophyta</taxon>
        <taxon>Spermatophyta</taxon>
        <taxon>Magnoliopsida</taxon>
        <taxon>eudicotyledons</taxon>
        <taxon>Gunneridae</taxon>
        <taxon>Pentapetalae</taxon>
        <taxon>rosids</taxon>
        <taxon>fabids</taxon>
        <taxon>Fabales</taxon>
        <taxon>Fabaceae</taxon>
        <taxon>Papilionoideae</taxon>
        <taxon>50 kb inversion clade</taxon>
        <taxon>NPAAA clade</taxon>
        <taxon>indigoferoid/millettioid clade</taxon>
        <taxon>Phaseoleae</taxon>
        <taxon>Clitoria</taxon>
    </lineage>
</organism>
<accession>A0AAN9IRB6</accession>
<comment type="caution">
    <text evidence="2">The sequence shown here is derived from an EMBL/GenBank/DDBJ whole genome shotgun (WGS) entry which is preliminary data.</text>
</comment>
<dbReference type="AlphaFoldDB" id="A0AAN9IRB6"/>
<feature type="region of interest" description="Disordered" evidence="1">
    <location>
        <begin position="1"/>
        <end position="41"/>
    </location>
</feature>
<dbReference type="InterPro" id="IPR004252">
    <property type="entry name" value="Probable_transposase_24"/>
</dbReference>
<proteinExistence type="predicted"/>
<protein>
    <submittedName>
        <fullName evidence="2">Uncharacterized protein</fullName>
    </submittedName>
</protein>
<dbReference type="EMBL" id="JAYKXN010000005">
    <property type="protein sequence ID" value="KAK7284604.1"/>
    <property type="molecule type" value="Genomic_DNA"/>
</dbReference>
<gene>
    <name evidence="2" type="ORF">RJT34_19353</name>
</gene>
<evidence type="ECO:0000313" key="3">
    <source>
        <dbReference type="Proteomes" id="UP001359559"/>
    </source>
</evidence>
<reference evidence="2 3" key="1">
    <citation type="submission" date="2024-01" db="EMBL/GenBank/DDBJ databases">
        <title>The genomes of 5 underutilized Papilionoideae crops provide insights into root nodulation and disease resistance.</title>
        <authorList>
            <person name="Yuan L."/>
        </authorList>
    </citation>
    <scope>NUCLEOTIDE SEQUENCE [LARGE SCALE GENOMIC DNA]</scope>
    <source>
        <strain evidence="2">LY-2023</strain>
        <tissue evidence="2">Leaf</tissue>
    </source>
</reference>
<keyword evidence="3" id="KW-1185">Reference proteome</keyword>
<sequence>MKCNGRGEVPKNKENRKQQIIPHTGGAKSLARKRTEMEQELGRKVSRGEVWTVTHKHVDGAYVNAKAREISVS</sequence>
<feature type="compositionally biased region" description="Basic and acidic residues" evidence="1">
    <location>
        <begin position="8"/>
        <end position="17"/>
    </location>
</feature>
<evidence type="ECO:0000256" key="1">
    <source>
        <dbReference type="SAM" id="MobiDB-lite"/>
    </source>
</evidence>
<dbReference type="Pfam" id="PF03004">
    <property type="entry name" value="Transposase_24"/>
    <property type="match status" value="1"/>
</dbReference>
<dbReference type="Proteomes" id="UP001359559">
    <property type="component" value="Unassembled WGS sequence"/>
</dbReference>
<name>A0AAN9IRB6_CLITE</name>